<evidence type="ECO:0000313" key="2">
    <source>
        <dbReference type="EMBL" id="MDR6549148.1"/>
    </source>
</evidence>
<dbReference type="SUPFAM" id="SSF110296">
    <property type="entry name" value="Oligoxyloglucan reducing end-specific cellobiohydrolase"/>
    <property type="match status" value="1"/>
</dbReference>
<evidence type="ECO:0000256" key="1">
    <source>
        <dbReference type="SAM" id="SignalP"/>
    </source>
</evidence>
<dbReference type="PROSITE" id="PS51257">
    <property type="entry name" value="PROKAR_LIPOPROTEIN"/>
    <property type="match status" value="1"/>
</dbReference>
<evidence type="ECO:0000313" key="3">
    <source>
        <dbReference type="Proteomes" id="UP001267290"/>
    </source>
</evidence>
<dbReference type="Proteomes" id="UP001267290">
    <property type="component" value="Unassembled WGS sequence"/>
</dbReference>
<keyword evidence="3" id="KW-1185">Reference proteome</keyword>
<feature type="chain" id="PRO_5045095659" evidence="1">
    <location>
        <begin position="26"/>
        <end position="541"/>
    </location>
</feature>
<feature type="signal peptide" evidence="1">
    <location>
        <begin position="1"/>
        <end position="25"/>
    </location>
</feature>
<comment type="caution">
    <text evidence="2">The sequence shown here is derived from an EMBL/GenBank/DDBJ whole genome shotgun (WGS) entry which is preliminary data.</text>
</comment>
<name>A0ABU1NP15_9BACL</name>
<gene>
    <name evidence="2" type="ORF">J2736_000331</name>
</gene>
<accession>A0ABU1NP15</accession>
<dbReference type="Gene3D" id="2.130.10.10">
    <property type="entry name" value="YVTN repeat-like/Quinoprotein amine dehydrogenase"/>
    <property type="match status" value="2"/>
</dbReference>
<sequence length="541" mass="61567">MIPLLIKRASILLSCLVILGMTGCASDETKTIEVSLLTSNSSIVQTEFETMTPPIAVKYIRSVMRPSMIQEDLVRLFGNKYKEFQIHSGNNTETLWRYDIGVKEGFNPTETREFHDWADETGIKKGSVYAQFLIRWIDGKSESFWLAYRGADNESKFEEVTGEFQGITWEMAPKEPPAVFHADIFGYSDMNDFNNGWAAGRKVWKTSDGGITWVDRTPPKEDGSYELLRFADPNTLMAFFRPKEFTEEMTRNTDLSLSEEPVYRTTDGGDNWEQLEHPLKGHWGIHPMVTMGEAQFVDEHVGYYYAYAEPGMAKERRNLFLKTIDGGRHWTVLSEDITNQRDLGYASPNGLVIRNHNEPWITYNNTGKGNPIIFKSTTNGHSWEQVKMEVPMQAVDTTTYPLTKPMFWGPHDTSGLMPFSFYKDNNLNGVIWYKTTDGGMSWTSRVSTYESITAKPTSAGRNNGSFSVYAYDINNLWILENNLGELYRSQDGGESWQNVGSSPSFQNVTSLIFSSPTEGRAYSRFINLYTKDGGATWKEQH</sequence>
<keyword evidence="1" id="KW-0732">Signal</keyword>
<reference evidence="2 3" key="1">
    <citation type="submission" date="2023-07" db="EMBL/GenBank/DDBJ databases">
        <title>Sorghum-associated microbial communities from plants grown in Nebraska, USA.</title>
        <authorList>
            <person name="Schachtman D."/>
        </authorList>
    </citation>
    <scope>NUCLEOTIDE SEQUENCE [LARGE SCALE GENOMIC DNA]</scope>
    <source>
        <strain evidence="2 3">CC258</strain>
    </source>
</reference>
<dbReference type="EMBL" id="JAVDSB010000001">
    <property type="protein sequence ID" value="MDR6549148.1"/>
    <property type="molecule type" value="Genomic_DNA"/>
</dbReference>
<dbReference type="SUPFAM" id="SSF50939">
    <property type="entry name" value="Sialidases"/>
    <property type="match status" value="1"/>
</dbReference>
<dbReference type="CDD" id="cd15482">
    <property type="entry name" value="Sialidase_non-viral"/>
    <property type="match status" value="1"/>
</dbReference>
<dbReference type="InterPro" id="IPR036278">
    <property type="entry name" value="Sialidase_sf"/>
</dbReference>
<dbReference type="InterPro" id="IPR015943">
    <property type="entry name" value="WD40/YVTN_repeat-like_dom_sf"/>
</dbReference>
<proteinExistence type="predicted"/>
<protein>
    <submittedName>
        <fullName evidence="2">Photosystem II stability/assembly factor-like uncharacterized protein</fullName>
    </submittedName>
</protein>
<organism evidence="2 3">
    <name type="scientific">Paenibacillus qinlingensis</name>
    <dbReference type="NCBI Taxonomy" id="1837343"/>
    <lineage>
        <taxon>Bacteria</taxon>
        <taxon>Bacillati</taxon>
        <taxon>Bacillota</taxon>
        <taxon>Bacilli</taxon>
        <taxon>Bacillales</taxon>
        <taxon>Paenibacillaceae</taxon>
        <taxon>Paenibacillus</taxon>
    </lineage>
</organism>
<dbReference type="RefSeq" id="WP_310222887.1">
    <property type="nucleotide sequence ID" value="NZ_JAVDSB010000001.1"/>
</dbReference>